<dbReference type="InterPro" id="IPR010095">
    <property type="entry name" value="Cas12f1-like_TNB"/>
</dbReference>
<evidence type="ECO:0000256" key="3">
    <source>
        <dbReference type="ARBA" id="ARBA00023125"/>
    </source>
</evidence>
<dbReference type="GO" id="GO:0032196">
    <property type="term" value="P:transposition"/>
    <property type="evidence" value="ECO:0007669"/>
    <property type="project" value="UniProtKB-KW"/>
</dbReference>
<feature type="domain" description="Probable transposase IS891/IS1136/IS1341" evidence="5">
    <location>
        <begin position="179"/>
        <end position="311"/>
    </location>
</feature>
<organism evidence="7 8">
    <name type="scientific">Kitasatospora kifunensis</name>
    <name type="common">Streptomyces kifunensis</name>
    <dbReference type="NCBI Taxonomy" id="58351"/>
    <lineage>
        <taxon>Bacteria</taxon>
        <taxon>Bacillati</taxon>
        <taxon>Actinomycetota</taxon>
        <taxon>Actinomycetes</taxon>
        <taxon>Kitasatosporales</taxon>
        <taxon>Streptomycetaceae</taxon>
        <taxon>Kitasatospora</taxon>
    </lineage>
</organism>
<comment type="caution">
    <text evidence="7">The sequence shown here is derived from an EMBL/GenBank/DDBJ whole genome shotgun (WGS) entry which is preliminary data.</text>
</comment>
<dbReference type="Pfam" id="PF07282">
    <property type="entry name" value="Cas12f1-like_TNB"/>
    <property type="match status" value="1"/>
</dbReference>
<protein>
    <submittedName>
        <fullName evidence="7">Putative transposase</fullName>
    </submittedName>
</protein>
<dbReference type="Proteomes" id="UP000540506">
    <property type="component" value="Unassembled WGS sequence"/>
</dbReference>
<dbReference type="GO" id="GO:0003677">
    <property type="term" value="F:DNA binding"/>
    <property type="evidence" value="ECO:0007669"/>
    <property type="project" value="UniProtKB-KW"/>
</dbReference>
<reference evidence="7 8" key="1">
    <citation type="submission" date="2020-08" db="EMBL/GenBank/DDBJ databases">
        <title>Sequencing the genomes of 1000 actinobacteria strains.</title>
        <authorList>
            <person name="Klenk H.-P."/>
        </authorList>
    </citation>
    <scope>NUCLEOTIDE SEQUENCE [LARGE SCALE GENOMIC DNA]</scope>
    <source>
        <strain evidence="7 8">DSM 41654</strain>
    </source>
</reference>
<comment type="similarity">
    <text evidence="1">In the C-terminal section; belongs to the transposase 35 family.</text>
</comment>
<accession>A0A7W7R001</accession>
<dbReference type="Pfam" id="PF01385">
    <property type="entry name" value="OrfB_IS605"/>
    <property type="match status" value="1"/>
</dbReference>
<evidence type="ECO:0000313" key="8">
    <source>
        <dbReference type="Proteomes" id="UP000540506"/>
    </source>
</evidence>
<sequence>MSTECAWEKRQFGHRARLALTPAQVQLMDDQAHAARTMWNCLHDWWTMLPKERRSLAAADVAIRQARREVDWLGVLPAQAAQAVLKTYFQAWRNCWEGRADAPNFKARFRSVMSVDVPQGRDLNITRVHRRWGMVTIPKVGRVRFRWTKDLPVGKRANADNRITGARLVKDSLGWHIAFRVQTRESKPVPHTGPEVGIDAGVTVPLALSDGNHQMHERWKSTKEKPNTWLTEKEQAKLLCLEQRAAQRKQHRKPGERTSNRLRTTYDQIAGLRARAKRRHLDWQHQTTTGLAWQYGTVVVEALQVTNMVRSARGTVDEPGKNVAQKRGLNRSISQEAWGRTVDILTYKLAQRGATLHKVPAPGTSQRCSECGLTTPGSRESQALFVCRNTGCGWSGNADHNAARNILHLYRMGHALIPAAGRAVVRRAKRVKPTAARQVGISRPQPEEHFNEVMRHRSASARRWRRCCWPTRRRSCCCSTSRATTWTWRA</sequence>
<keyword evidence="8" id="KW-1185">Reference proteome</keyword>
<keyword evidence="4" id="KW-0233">DNA recombination</keyword>
<name>A0A7W7R001_KITKI</name>
<gene>
    <name evidence="7" type="ORF">FHR34_001647</name>
</gene>
<dbReference type="AlphaFoldDB" id="A0A7W7R001"/>
<evidence type="ECO:0000313" key="7">
    <source>
        <dbReference type="EMBL" id="MBB4922654.1"/>
    </source>
</evidence>
<dbReference type="EMBL" id="JACHJV010000001">
    <property type="protein sequence ID" value="MBB4922654.1"/>
    <property type="molecule type" value="Genomic_DNA"/>
</dbReference>
<evidence type="ECO:0000256" key="4">
    <source>
        <dbReference type="ARBA" id="ARBA00023172"/>
    </source>
</evidence>
<dbReference type="GO" id="GO:0006310">
    <property type="term" value="P:DNA recombination"/>
    <property type="evidence" value="ECO:0007669"/>
    <property type="project" value="UniProtKB-KW"/>
</dbReference>
<evidence type="ECO:0000259" key="6">
    <source>
        <dbReference type="Pfam" id="PF07282"/>
    </source>
</evidence>
<keyword evidence="2" id="KW-0815">Transposition</keyword>
<evidence type="ECO:0000256" key="2">
    <source>
        <dbReference type="ARBA" id="ARBA00022578"/>
    </source>
</evidence>
<dbReference type="InterPro" id="IPR001959">
    <property type="entry name" value="Transposase"/>
</dbReference>
<dbReference type="RefSeq" id="WP_281404015.1">
    <property type="nucleotide sequence ID" value="NZ_JACHJV010000001.1"/>
</dbReference>
<proteinExistence type="inferred from homology"/>
<evidence type="ECO:0000256" key="1">
    <source>
        <dbReference type="ARBA" id="ARBA00008761"/>
    </source>
</evidence>
<evidence type="ECO:0000259" key="5">
    <source>
        <dbReference type="Pfam" id="PF01385"/>
    </source>
</evidence>
<keyword evidence="3" id="KW-0238">DNA-binding</keyword>
<dbReference type="NCBIfam" id="NF040570">
    <property type="entry name" value="guided_TnpB"/>
    <property type="match status" value="1"/>
</dbReference>
<feature type="domain" description="Cas12f1-like TNB" evidence="6">
    <location>
        <begin position="338"/>
        <end position="406"/>
    </location>
</feature>